<name>A0A132EH80_9BURK</name>
<gene>
    <name evidence="1" type="ORF">WT56_16165</name>
</gene>
<comment type="caution">
    <text evidence="1">The sequence shown here is derived from an EMBL/GenBank/DDBJ whole genome shotgun (WGS) entry which is preliminary data.</text>
</comment>
<accession>A0A132EH80</accession>
<dbReference type="OrthoDB" id="7274454at2"/>
<organism evidence="1 2">
    <name type="scientific">Burkholderia pseudomultivorans</name>
    <dbReference type="NCBI Taxonomy" id="1207504"/>
    <lineage>
        <taxon>Bacteria</taxon>
        <taxon>Pseudomonadati</taxon>
        <taxon>Pseudomonadota</taxon>
        <taxon>Betaproteobacteria</taxon>
        <taxon>Burkholderiales</taxon>
        <taxon>Burkholderiaceae</taxon>
        <taxon>Burkholderia</taxon>
        <taxon>Burkholderia cepacia complex</taxon>
    </lineage>
</organism>
<protein>
    <submittedName>
        <fullName evidence="1">Uncharacterized protein</fullName>
    </submittedName>
</protein>
<proteinExistence type="predicted"/>
<reference evidence="1 2" key="1">
    <citation type="submission" date="2015-11" db="EMBL/GenBank/DDBJ databases">
        <title>Expanding the genomic diversity of Burkholderia species for the development of highly accurate diagnostics.</title>
        <authorList>
            <person name="Sahl J."/>
            <person name="Keim P."/>
            <person name="Wagner D."/>
        </authorList>
    </citation>
    <scope>NUCLEOTIDE SEQUENCE [LARGE SCALE GENOMIC DNA]</scope>
    <source>
        <strain evidence="1 2">MSMB368WGS</strain>
    </source>
</reference>
<evidence type="ECO:0000313" key="2">
    <source>
        <dbReference type="Proteomes" id="UP000062912"/>
    </source>
</evidence>
<dbReference type="Proteomes" id="UP000062912">
    <property type="component" value="Unassembled WGS sequence"/>
</dbReference>
<sequence length="244" mass="24923">MAGLDLSSGFRSAYDLSFQVSPIILNGGIVANTLGGMMPIIGLVGQLGALAQSVLSSGSVGLDNFFARFVVLPGGTIINNAVGTYPFANQQVAGNAIVMQPKNVSLLMIAPVKDQGGYLTKLAVFTSLQSSLEAHCAAGGTFHVATPARIYTNCILTSMTDVTSGEGKQQQIQWQLDFVQPLLTQQAASSAFGALMSKLAGGQQVTSPAWSGAVAAAGSAVQGALEGVGNMAGVVNQFLSQPAL</sequence>
<dbReference type="AlphaFoldDB" id="A0A132EH80"/>
<dbReference type="EMBL" id="LPJR01000029">
    <property type="protein sequence ID" value="KWF29912.1"/>
    <property type="molecule type" value="Genomic_DNA"/>
</dbReference>
<dbReference type="RefSeq" id="WP_060241881.1">
    <property type="nucleotide sequence ID" value="NZ_LPJR01000029.1"/>
</dbReference>
<evidence type="ECO:0000313" key="1">
    <source>
        <dbReference type="EMBL" id="KWF29912.1"/>
    </source>
</evidence>